<accession>A0ABY1PZ72</accession>
<evidence type="ECO:0000313" key="2">
    <source>
        <dbReference type="EMBL" id="SMP53760.1"/>
    </source>
</evidence>
<dbReference type="SUPFAM" id="SSF51735">
    <property type="entry name" value="NAD(P)-binding Rossmann-fold domains"/>
    <property type="match status" value="1"/>
</dbReference>
<protein>
    <submittedName>
        <fullName evidence="2">UDP-glucose 4-epimerase</fullName>
    </submittedName>
</protein>
<name>A0ABY1PZ72_9SPHN</name>
<sequence>MRGSVSLVTGAAGFIGSHLTARLVARGDDVHVVLRPGSNRARLLSVMERVTVHELDLADRSAVRAAIRAACPNRVFHLGAETRLSDQPAFDTARKALPLYVEPAFNLVEELAALPDPPFIVIRAGTIAEYGQAETPYRETGQPLPLTPYGAGMLAATHGLSMLAPILPFPVITARLALCYGPGQSRSFFVPALVDALLSRRSITVARPEDRRDLMHVTDAVEGLLRLADFAPADCELVNLATGMAPTMREVAERVVAQIGCPASLVSFRTLPPGDVPTRLLSSPDRANRRFGWRARIGLEDGLRATIEAEQAARELLGHLP</sequence>
<proteinExistence type="predicted"/>
<dbReference type="Proteomes" id="UP001157910">
    <property type="component" value="Unassembled WGS sequence"/>
</dbReference>
<reference evidence="2 3" key="1">
    <citation type="submission" date="2017-05" db="EMBL/GenBank/DDBJ databases">
        <authorList>
            <person name="Varghese N."/>
            <person name="Submissions S."/>
        </authorList>
    </citation>
    <scope>NUCLEOTIDE SEQUENCE [LARGE SCALE GENOMIC DNA]</scope>
    <source>
        <strain evidence="2 3">SM16</strain>
    </source>
</reference>
<dbReference type="Gene3D" id="3.40.50.720">
    <property type="entry name" value="NAD(P)-binding Rossmann-like Domain"/>
    <property type="match status" value="1"/>
</dbReference>
<comment type="caution">
    <text evidence="2">The sequence shown here is derived from an EMBL/GenBank/DDBJ whole genome shotgun (WGS) entry which is preliminary data.</text>
</comment>
<dbReference type="EMBL" id="FXUI01000001">
    <property type="protein sequence ID" value="SMP53760.1"/>
    <property type="molecule type" value="Genomic_DNA"/>
</dbReference>
<evidence type="ECO:0000259" key="1">
    <source>
        <dbReference type="Pfam" id="PF16363"/>
    </source>
</evidence>
<gene>
    <name evidence="2" type="ORF">SAMN06296065_101472</name>
</gene>
<feature type="domain" description="NAD(P)-binding" evidence="1">
    <location>
        <begin position="7"/>
        <end position="305"/>
    </location>
</feature>
<evidence type="ECO:0000313" key="3">
    <source>
        <dbReference type="Proteomes" id="UP001157910"/>
    </source>
</evidence>
<dbReference type="Gene3D" id="3.90.25.10">
    <property type="entry name" value="UDP-galactose 4-epimerase, domain 1"/>
    <property type="match status" value="1"/>
</dbReference>
<dbReference type="InterPro" id="IPR036291">
    <property type="entry name" value="NAD(P)-bd_dom_sf"/>
</dbReference>
<dbReference type="InterPro" id="IPR016040">
    <property type="entry name" value="NAD(P)-bd_dom"/>
</dbReference>
<dbReference type="PANTHER" id="PTHR43000">
    <property type="entry name" value="DTDP-D-GLUCOSE 4,6-DEHYDRATASE-RELATED"/>
    <property type="match status" value="1"/>
</dbReference>
<organism evidence="2 3">
    <name type="scientific">Novosphingobium panipatense</name>
    <dbReference type="NCBI Taxonomy" id="428991"/>
    <lineage>
        <taxon>Bacteria</taxon>
        <taxon>Pseudomonadati</taxon>
        <taxon>Pseudomonadota</taxon>
        <taxon>Alphaproteobacteria</taxon>
        <taxon>Sphingomonadales</taxon>
        <taxon>Sphingomonadaceae</taxon>
        <taxon>Novosphingobium</taxon>
    </lineage>
</organism>
<keyword evidence="3" id="KW-1185">Reference proteome</keyword>
<dbReference type="Pfam" id="PF16363">
    <property type="entry name" value="GDP_Man_Dehyd"/>
    <property type="match status" value="1"/>
</dbReference>